<dbReference type="Proteomes" id="UP001062846">
    <property type="component" value="Chromosome 1"/>
</dbReference>
<name>A0ACC0Q660_RHOML</name>
<comment type="caution">
    <text evidence="1">The sequence shown here is derived from an EMBL/GenBank/DDBJ whole genome shotgun (WGS) entry which is preliminary data.</text>
</comment>
<accession>A0ACC0Q660</accession>
<keyword evidence="2" id="KW-1185">Reference proteome</keyword>
<protein>
    <submittedName>
        <fullName evidence="1">Uncharacterized protein</fullName>
    </submittedName>
</protein>
<dbReference type="EMBL" id="CM046388">
    <property type="protein sequence ID" value="KAI8572258.1"/>
    <property type="molecule type" value="Genomic_DNA"/>
</dbReference>
<sequence>MLFYQPEPADPEEEEYVWDPQPTAAQLAWDQNFYLASADAEDDVDEAYLEFYADGETLPSDHRQLGSFTPLMDKLSDVVHRFPHELDPINKIVPVEGPRPRTTLEDDCLVMAIDEVPADLWCLDDIVDLNSKPLPEDLRDVDKVVDIQMGNEVWTVNSALVDAGFWDSSFVTNPGVPFEEATAQDPTFWEGLVLQDLETALKQDSPATVASVDKGKRKMAEIPTDFWDFDDKATSWWDIANVTRSGRVFQPPNLQAGSSSNPPIQRPAVPAAAQRSILPAHNEVPAESVIQRQLEKIPAAVSVWGLIASSKEHREGLSLALSRITVPTDITPEAMIALVLPLLSKHSVTFTEKDLPIEGTAHNHPLHITVKCKGLWIPTVLIDNGSAINVCPLRVAYRLGLAKKDFQPSNLAVKAYDSTRRVVEGTITLLLDAEGFEMSVEFHVVDIPATFNLLLGRPWMHRPDIMAVPSTLHQKVMLGLPTGTLTICGDSGIRPLKEDEPVLGIMHGEEDSDFGGFSFDTSGSVLAIAVADDFIISSTAFEIMRRMAFMPGFGLGINQQGITEFPVFPFSEGQFGLGYVPLAKKAKNGKDAGKLRTLYGNPDSFFVREGGGHAYVGQIESFWDPETRAWLPGFEIFAADTWADTEEDIAKDELAEAEFKEQLAKIKGKMDWLKTFDQGSLEMLFSQVGLVGKEEAAEVLMLGPDSSDALKDPTTLIVEAKGSINNCIFTPRLTCIDSESESDTESFESKSSSESELVPLGPPRHSFYFEFESTVLGNPSGFYEMNDPASDYFADFYINCVDPDDEGTDFDGNIPAELRSLIEREDERHAQPLKEEVISVNLKNEGDPRLMQIGSTLSPEDRAALIDLLKEYFEVFAWSHQDMPGIDPEIVQHRIPLAPGAVPVKQKLRRMRPDWVEKIKEEVTKQIDAGFLRVAEYPKWVANIVPVPKKDGRIRVCVDFRDLNKASPKDSFPLPHIDVLVDNTAGHALLSFVDGFSGYNQIFVAPEDQEKTTFITVWGTYFYVMMPFGLKNAGCTFQWAQTTLLHDFIHKTVEVYVDDMIVKAKNKEDFIPALRQFLERLRKYNVRLNPQKCTFGVTAGKMLGFLITARGIEVDPAKIKAILEMEPPRAEKGVRSFLGKVQFISRFIAKLTLTCEPLFRLLKKDVRFEWTDKCQAAFEAIKEYLRNPPVLMPPTPGRPLILYLSVTPTAMGCLLAQEGDNGVEKAIYYLSKKMVGSEERYTSLEKTCWALVWATRKLRHYMLAYPVKLISRMDPLKYLFEKPALTHKLARWLLLLVEFDLQYVTRKSVKGRAVAEFLADHPIGGPEDVDFTFPDEDVLTVVEEVWTLYFDGAANQKGFGIGVLLITPAGAHIPLAFKLNFDVTNNQAEYEACIVGMEAAIALGVEKLEVIGDSNLVVSQANGDWKVREEKLKPYHQELEELIPRFNKVTFTHIPRLRNQFADALATLASMIELPIGVRLRPIVIEQRDLPAYEYVNAIDDVNDGLPWYHDIWNFVERGEFPAGATRKDRVALQRLAAQYIICGGKLYRRSHCGMHKLCVNGAEATRIMEEIHEGVCGPHMSGVMLARKILRQGYYWSTMESQRIDYVRRCYKCQIHANLQHVPASKLYGMTSPWPFSVWGIDVIGMITPSASNGHKLILVAIDYFTKWVEAESYKTLTTVQVAQFIRKNIIYRYGVPQAFVSDNGSHFKGRVLELFEEFGIEVHHSTTYRPQTNGAVEAANKNVETIIKKTAESARDWHEQLPLALWAYRTSIRTSTGATPFSLVYGMEAVLPIELEVPSLRVMVESGLEESEWLSGRFVELLLFDERRLRALYHVQGYQRRIARAFDKKVKSRGLVEGDMVTKEIRAPVFDVRGKFRPKRSGPYIIKTILSGGATKLIDLDGKEFSTLVNLDQLKRFYP</sequence>
<reference evidence="1" key="1">
    <citation type="submission" date="2022-02" db="EMBL/GenBank/DDBJ databases">
        <title>Plant Genome Project.</title>
        <authorList>
            <person name="Zhang R.-G."/>
        </authorList>
    </citation>
    <scope>NUCLEOTIDE SEQUENCE</scope>
    <source>
        <strain evidence="1">AT1</strain>
    </source>
</reference>
<gene>
    <name evidence="1" type="ORF">RHMOL_Rhmol01G0184100</name>
</gene>
<evidence type="ECO:0000313" key="2">
    <source>
        <dbReference type="Proteomes" id="UP001062846"/>
    </source>
</evidence>
<evidence type="ECO:0000313" key="1">
    <source>
        <dbReference type="EMBL" id="KAI8572258.1"/>
    </source>
</evidence>
<organism evidence="1 2">
    <name type="scientific">Rhododendron molle</name>
    <name type="common">Chinese azalea</name>
    <name type="synonym">Azalea mollis</name>
    <dbReference type="NCBI Taxonomy" id="49168"/>
    <lineage>
        <taxon>Eukaryota</taxon>
        <taxon>Viridiplantae</taxon>
        <taxon>Streptophyta</taxon>
        <taxon>Embryophyta</taxon>
        <taxon>Tracheophyta</taxon>
        <taxon>Spermatophyta</taxon>
        <taxon>Magnoliopsida</taxon>
        <taxon>eudicotyledons</taxon>
        <taxon>Gunneridae</taxon>
        <taxon>Pentapetalae</taxon>
        <taxon>asterids</taxon>
        <taxon>Ericales</taxon>
        <taxon>Ericaceae</taxon>
        <taxon>Ericoideae</taxon>
        <taxon>Rhodoreae</taxon>
        <taxon>Rhododendron</taxon>
    </lineage>
</organism>
<proteinExistence type="predicted"/>